<dbReference type="InterPro" id="IPR050140">
    <property type="entry name" value="SRY-related_HMG-box_TF-like"/>
</dbReference>
<accession>A0AAD7C0C1</accession>
<dbReference type="SUPFAM" id="SSF47095">
    <property type="entry name" value="HMG-box"/>
    <property type="match status" value="1"/>
</dbReference>
<keyword evidence="2" id="KW-0804">Transcription</keyword>
<feature type="region of interest" description="Disordered" evidence="4">
    <location>
        <begin position="45"/>
        <end position="72"/>
    </location>
</feature>
<proteinExistence type="predicted"/>
<dbReference type="GO" id="GO:0000978">
    <property type="term" value="F:RNA polymerase II cis-regulatory region sequence-specific DNA binding"/>
    <property type="evidence" value="ECO:0007669"/>
    <property type="project" value="TreeGrafter"/>
</dbReference>
<dbReference type="PANTHER" id="PTHR10270">
    <property type="entry name" value="SOX TRANSCRIPTION FACTOR"/>
    <property type="match status" value="1"/>
</dbReference>
<organism evidence="6 7">
    <name type="scientific">Roridomyces roridus</name>
    <dbReference type="NCBI Taxonomy" id="1738132"/>
    <lineage>
        <taxon>Eukaryota</taxon>
        <taxon>Fungi</taxon>
        <taxon>Dikarya</taxon>
        <taxon>Basidiomycota</taxon>
        <taxon>Agaricomycotina</taxon>
        <taxon>Agaricomycetes</taxon>
        <taxon>Agaricomycetidae</taxon>
        <taxon>Agaricales</taxon>
        <taxon>Marasmiineae</taxon>
        <taxon>Mycenaceae</taxon>
        <taxon>Roridomyces</taxon>
    </lineage>
</organism>
<feature type="compositionally biased region" description="Low complexity" evidence="4">
    <location>
        <begin position="1"/>
        <end position="15"/>
    </location>
</feature>
<gene>
    <name evidence="6" type="ORF">FB45DRAFT_482954</name>
</gene>
<dbReference type="AlphaFoldDB" id="A0AAD7C0C1"/>
<keyword evidence="3" id="KW-0539">Nucleus</keyword>
<dbReference type="PANTHER" id="PTHR10270:SF161">
    <property type="entry name" value="SEX-DETERMINING REGION Y PROTEIN"/>
    <property type="match status" value="1"/>
</dbReference>
<evidence type="ECO:0000313" key="7">
    <source>
        <dbReference type="Proteomes" id="UP001221142"/>
    </source>
</evidence>
<feature type="region of interest" description="Disordered" evidence="4">
    <location>
        <begin position="111"/>
        <end position="150"/>
    </location>
</feature>
<dbReference type="SMART" id="SM00398">
    <property type="entry name" value="HMG"/>
    <property type="match status" value="1"/>
</dbReference>
<feature type="DNA-binding region" description="HMG box" evidence="3">
    <location>
        <begin position="27"/>
        <end position="97"/>
    </location>
</feature>
<evidence type="ECO:0000256" key="2">
    <source>
        <dbReference type="ARBA" id="ARBA00023163"/>
    </source>
</evidence>
<sequence>MPSNSSLSSTSSRSSHAPTVPGHGPHIPRPPNAFICFRMEVAKNMRQSDSLPRPRMAQETKATGEVWKSMSKEEKQPYVDMANELDATHKLLYPDYRYAPGTVKKEKEAAAAARERSRAARERAAVAAKSKTRSPRAGPSSSQLRLVPYPHPNVNNVHSPPPTTRHHPVDVWPAQYGAPPNMTPLAYSPYAPSSSSNSVSTYEFNELDSAECHDFEALYEEYLDYSAYAEGSRRR</sequence>
<dbReference type="Pfam" id="PF00505">
    <property type="entry name" value="HMG_box"/>
    <property type="match status" value="1"/>
</dbReference>
<feature type="compositionally biased region" description="Basic and acidic residues" evidence="4">
    <location>
        <begin position="111"/>
        <end position="124"/>
    </location>
</feature>
<evidence type="ECO:0000256" key="4">
    <source>
        <dbReference type="SAM" id="MobiDB-lite"/>
    </source>
</evidence>
<feature type="domain" description="HMG box" evidence="5">
    <location>
        <begin position="27"/>
        <end position="97"/>
    </location>
</feature>
<evidence type="ECO:0000313" key="6">
    <source>
        <dbReference type="EMBL" id="KAJ7635277.1"/>
    </source>
</evidence>
<evidence type="ECO:0000259" key="5">
    <source>
        <dbReference type="PROSITE" id="PS50118"/>
    </source>
</evidence>
<dbReference type="Gene3D" id="1.10.30.10">
    <property type="entry name" value="High mobility group box domain"/>
    <property type="match status" value="1"/>
</dbReference>
<comment type="caution">
    <text evidence="6">The sequence shown here is derived from an EMBL/GenBank/DDBJ whole genome shotgun (WGS) entry which is preliminary data.</text>
</comment>
<dbReference type="PROSITE" id="PS50118">
    <property type="entry name" value="HMG_BOX_2"/>
    <property type="match status" value="1"/>
</dbReference>
<dbReference type="GO" id="GO:0005634">
    <property type="term" value="C:nucleus"/>
    <property type="evidence" value="ECO:0007669"/>
    <property type="project" value="UniProtKB-UniRule"/>
</dbReference>
<protein>
    <submittedName>
        <fullName evidence="6">High mobility group box domain-containing protein</fullName>
    </submittedName>
</protein>
<name>A0AAD7C0C1_9AGAR</name>
<dbReference type="GO" id="GO:0001228">
    <property type="term" value="F:DNA-binding transcription activator activity, RNA polymerase II-specific"/>
    <property type="evidence" value="ECO:0007669"/>
    <property type="project" value="TreeGrafter"/>
</dbReference>
<dbReference type="CDD" id="cd01389">
    <property type="entry name" value="HMG-box_ROX1-like"/>
    <property type="match status" value="1"/>
</dbReference>
<evidence type="ECO:0000256" key="3">
    <source>
        <dbReference type="PROSITE-ProRule" id="PRU00267"/>
    </source>
</evidence>
<evidence type="ECO:0000256" key="1">
    <source>
        <dbReference type="ARBA" id="ARBA00023125"/>
    </source>
</evidence>
<keyword evidence="1 3" id="KW-0238">DNA-binding</keyword>
<feature type="region of interest" description="Disordered" evidence="4">
    <location>
        <begin position="1"/>
        <end position="32"/>
    </location>
</feature>
<dbReference type="Proteomes" id="UP001221142">
    <property type="component" value="Unassembled WGS sequence"/>
</dbReference>
<dbReference type="InterPro" id="IPR009071">
    <property type="entry name" value="HMG_box_dom"/>
</dbReference>
<dbReference type="EMBL" id="JARKIF010000007">
    <property type="protein sequence ID" value="KAJ7635277.1"/>
    <property type="molecule type" value="Genomic_DNA"/>
</dbReference>
<dbReference type="GO" id="GO:0030154">
    <property type="term" value="P:cell differentiation"/>
    <property type="evidence" value="ECO:0007669"/>
    <property type="project" value="TreeGrafter"/>
</dbReference>
<reference evidence="6" key="1">
    <citation type="submission" date="2023-03" db="EMBL/GenBank/DDBJ databases">
        <title>Massive genome expansion in bonnet fungi (Mycena s.s.) driven by repeated elements and novel gene families across ecological guilds.</title>
        <authorList>
            <consortium name="Lawrence Berkeley National Laboratory"/>
            <person name="Harder C.B."/>
            <person name="Miyauchi S."/>
            <person name="Viragh M."/>
            <person name="Kuo A."/>
            <person name="Thoen E."/>
            <person name="Andreopoulos B."/>
            <person name="Lu D."/>
            <person name="Skrede I."/>
            <person name="Drula E."/>
            <person name="Henrissat B."/>
            <person name="Morin E."/>
            <person name="Kohler A."/>
            <person name="Barry K."/>
            <person name="LaButti K."/>
            <person name="Morin E."/>
            <person name="Salamov A."/>
            <person name="Lipzen A."/>
            <person name="Mereny Z."/>
            <person name="Hegedus B."/>
            <person name="Baldrian P."/>
            <person name="Stursova M."/>
            <person name="Weitz H."/>
            <person name="Taylor A."/>
            <person name="Grigoriev I.V."/>
            <person name="Nagy L.G."/>
            <person name="Martin F."/>
            <person name="Kauserud H."/>
        </authorList>
    </citation>
    <scope>NUCLEOTIDE SEQUENCE</scope>
    <source>
        <strain evidence="6">9284</strain>
    </source>
</reference>
<dbReference type="InterPro" id="IPR036910">
    <property type="entry name" value="HMG_box_dom_sf"/>
</dbReference>
<keyword evidence="7" id="KW-1185">Reference proteome</keyword>